<gene>
    <name evidence="2" type="ORF">RM425_06425</name>
</gene>
<protein>
    <submittedName>
        <fullName evidence="2">Uncharacterized protein</fullName>
    </submittedName>
</protein>
<dbReference type="Proteomes" id="UP001183222">
    <property type="component" value="Unassembled WGS sequence"/>
</dbReference>
<name>A0ABU2K5X2_9ACTN</name>
<proteinExistence type="predicted"/>
<keyword evidence="1" id="KW-1133">Transmembrane helix</keyword>
<accession>A0ABU2K5X2</accession>
<dbReference type="EMBL" id="JAVREI010000002">
    <property type="protein sequence ID" value="MDT0275536.1"/>
    <property type="molecule type" value="Genomic_DNA"/>
</dbReference>
<evidence type="ECO:0000256" key="1">
    <source>
        <dbReference type="SAM" id="Phobius"/>
    </source>
</evidence>
<keyword evidence="1" id="KW-0472">Membrane</keyword>
<keyword evidence="3" id="KW-1185">Reference proteome</keyword>
<comment type="caution">
    <text evidence="2">The sequence shown here is derived from an EMBL/GenBank/DDBJ whole genome shotgun (WGS) entry which is preliminary data.</text>
</comment>
<organism evidence="2 3">
    <name type="scientific">Blastococcus goldschmidtiae</name>
    <dbReference type="NCBI Taxonomy" id="3075546"/>
    <lineage>
        <taxon>Bacteria</taxon>
        <taxon>Bacillati</taxon>
        <taxon>Actinomycetota</taxon>
        <taxon>Actinomycetes</taxon>
        <taxon>Geodermatophilales</taxon>
        <taxon>Geodermatophilaceae</taxon>
        <taxon>Blastococcus</taxon>
    </lineage>
</organism>
<feature type="transmembrane region" description="Helical" evidence="1">
    <location>
        <begin position="29"/>
        <end position="49"/>
    </location>
</feature>
<reference evidence="3" key="1">
    <citation type="submission" date="2023-07" db="EMBL/GenBank/DDBJ databases">
        <title>30 novel species of actinomycetes from the DSMZ collection.</title>
        <authorList>
            <person name="Nouioui I."/>
        </authorList>
    </citation>
    <scope>NUCLEOTIDE SEQUENCE [LARGE SCALE GENOMIC DNA]</scope>
    <source>
        <strain evidence="3">DSM 46792</strain>
    </source>
</reference>
<keyword evidence="1" id="KW-0812">Transmembrane</keyword>
<dbReference type="RefSeq" id="WP_311344355.1">
    <property type="nucleotide sequence ID" value="NZ_JAVREI010000002.1"/>
</dbReference>
<evidence type="ECO:0000313" key="2">
    <source>
        <dbReference type="EMBL" id="MDT0275536.1"/>
    </source>
</evidence>
<evidence type="ECO:0000313" key="3">
    <source>
        <dbReference type="Proteomes" id="UP001183222"/>
    </source>
</evidence>
<sequence>MSTLVLVANTTTLTALADATRNPAGHLGVLPSASPVLHSGAAVIVLLAARRTVGV</sequence>